<name>A0A1I4MJI8_9BURK</name>
<reference evidence="1 2" key="1">
    <citation type="submission" date="2016-10" db="EMBL/GenBank/DDBJ databases">
        <authorList>
            <person name="de Groot N.N."/>
        </authorList>
    </citation>
    <scope>NUCLEOTIDE SEQUENCE [LARGE SCALE GENOMIC DNA]</scope>
    <source>
        <strain evidence="1 2">ATCC 43154</strain>
    </source>
</reference>
<dbReference type="AlphaFoldDB" id="A0A1I4MJI8"/>
<gene>
    <name evidence="1" type="ORF">SAMN02982985_02431</name>
</gene>
<protein>
    <submittedName>
        <fullName evidence="1">Uncharacterized protein</fullName>
    </submittedName>
</protein>
<evidence type="ECO:0000313" key="1">
    <source>
        <dbReference type="EMBL" id="SFM03235.1"/>
    </source>
</evidence>
<dbReference type="Proteomes" id="UP000199470">
    <property type="component" value="Unassembled WGS sequence"/>
</dbReference>
<evidence type="ECO:0000313" key="2">
    <source>
        <dbReference type="Proteomes" id="UP000199470"/>
    </source>
</evidence>
<dbReference type="RefSeq" id="WP_139236461.1">
    <property type="nucleotide sequence ID" value="NZ_FOTW01000011.1"/>
</dbReference>
<keyword evidence="2" id="KW-1185">Reference proteome</keyword>
<dbReference type="EMBL" id="FOTW01000011">
    <property type="protein sequence ID" value="SFM03235.1"/>
    <property type="molecule type" value="Genomic_DNA"/>
</dbReference>
<sequence>MISVQIDFTNATPEEQAAFNAIPGMKEVLEALNVRGRQFNTVLNVIEDSDEAAPVREGLLELMRTSNAQIGHSLNGKAVQFQLVPTLNQKQKTLLLPAADQLAAQGIFEKRGADYLLTAAGYEFIYR</sequence>
<organism evidence="1 2">
    <name type="scientific">Rugamonas rubra</name>
    <dbReference type="NCBI Taxonomy" id="758825"/>
    <lineage>
        <taxon>Bacteria</taxon>
        <taxon>Pseudomonadati</taxon>
        <taxon>Pseudomonadota</taxon>
        <taxon>Betaproteobacteria</taxon>
        <taxon>Burkholderiales</taxon>
        <taxon>Oxalobacteraceae</taxon>
        <taxon>Telluria group</taxon>
        <taxon>Rugamonas</taxon>
    </lineage>
</organism>
<proteinExistence type="predicted"/>
<accession>A0A1I4MJI8</accession>